<evidence type="ECO:0000313" key="8">
    <source>
        <dbReference type="EMBL" id="SDC80507.1"/>
    </source>
</evidence>
<keyword evidence="4 5" id="KW-0862">Zinc</keyword>
<dbReference type="OrthoDB" id="9803687at2"/>
<gene>
    <name evidence="8" type="ORF">SAMN05421872_10449</name>
</gene>
<evidence type="ECO:0000256" key="3">
    <source>
        <dbReference type="ARBA" id="ARBA00022723"/>
    </source>
</evidence>
<reference evidence="8 9" key="1">
    <citation type="submission" date="2016-10" db="EMBL/GenBank/DDBJ databases">
        <authorList>
            <person name="de Groot N.N."/>
        </authorList>
    </citation>
    <scope>NUCLEOTIDE SEQUENCE [LARGE SCALE GENOMIC DNA]</scope>
    <source>
        <strain evidence="8 9">CGMCC 4.6858</strain>
    </source>
</reference>
<dbReference type="SUPFAM" id="SSF82282">
    <property type="entry name" value="Homocysteine S-methyltransferase"/>
    <property type="match status" value="1"/>
</dbReference>
<evidence type="ECO:0000256" key="2">
    <source>
        <dbReference type="ARBA" id="ARBA00022679"/>
    </source>
</evidence>
<dbReference type="InterPro" id="IPR036589">
    <property type="entry name" value="HCY_dom_sf"/>
</dbReference>
<dbReference type="STRING" id="1045774.SAMN05421872_10449"/>
<feature type="binding site" evidence="5 6">
    <location>
        <position position="259"/>
    </location>
    <ligand>
        <name>Zn(2+)</name>
        <dbReference type="ChEBI" id="CHEBI:29105"/>
    </ligand>
</feature>
<dbReference type="GO" id="GO:0032259">
    <property type="term" value="P:methylation"/>
    <property type="evidence" value="ECO:0007669"/>
    <property type="project" value="UniProtKB-KW"/>
</dbReference>
<protein>
    <submittedName>
        <fullName evidence="8">Homocysteine S-methyltransferase</fullName>
    </submittedName>
</protein>
<dbReference type="PROSITE" id="PS50970">
    <property type="entry name" value="HCY"/>
    <property type="match status" value="1"/>
</dbReference>
<evidence type="ECO:0000259" key="7">
    <source>
        <dbReference type="PROSITE" id="PS50970"/>
    </source>
</evidence>
<dbReference type="GO" id="GO:0008898">
    <property type="term" value="F:S-adenosylmethionine-homocysteine S-methyltransferase activity"/>
    <property type="evidence" value="ECO:0007669"/>
    <property type="project" value="TreeGrafter"/>
</dbReference>
<dbReference type="RefSeq" id="WP_090853656.1">
    <property type="nucleotide sequence ID" value="NZ_FMZM01000004.1"/>
</dbReference>
<feature type="domain" description="Hcy-binding" evidence="7">
    <location>
        <begin position="1"/>
        <end position="274"/>
    </location>
</feature>
<keyword evidence="2 6" id="KW-0808">Transferase</keyword>
<comment type="cofactor">
    <cofactor evidence="5">
        <name>Zn(2+)</name>
        <dbReference type="ChEBI" id="CHEBI:29105"/>
    </cofactor>
    <text evidence="5">Binds 1 zinc ion per subunit.</text>
</comment>
<dbReference type="InterPro" id="IPR003726">
    <property type="entry name" value="HCY_dom"/>
</dbReference>
<dbReference type="GO" id="GO:0009086">
    <property type="term" value="P:methionine biosynthetic process"/>
    <property type="evidence" value="ECO:0007669"/>
    <property type="project" value="InterPro"/>
</dbReference>
<evidence type="ECO:0000313" key="9">
    <source>
        <dbReference type="Proteomes" id="UP000199034"/>
    </source>
</evidence>
<dbReference type="GO" id="GO:0008270">
    <property type="term" value="F:zinc ion binding"/>
    <property type="evidence" value="ECO:0007669"/>
    <property type="project" value="InterPro"/>
</dbReference>
<feature type="binding site" evidence="5 6">
    <location>
        <position position="260"/>
    </location>
    <ligand>
        <name>Zn(2+)</name>
        <dbReference type="ChEBI" id="CHEBI:29105"/>
    </ligand>
</feature>
<keyword evidence="3 5" id="KW-0479">Metal-binding</keyword>
<dbReference type="PANTHER" id="PTHR46015:SF1">
    <property type="entry name" value="HOMOCYSTEINE S-METHYLTRANSFERASE-LIKE ISOFORM 1"/>
    <property type="match status" value="1"/>
</dbReference>
<feature type="binding site" evidence="5 6">
    <location>
        <position position="196"/>
    </location>
    <ligand>
        <name>Zn(2+)</name>
        <dbReference type="ChEBI" id="CHEBI:29105"/>
    </ligand>
</feature>
<dbReference type="EMBL" id="FMZM01000004">
    <property type="protein sequence ID" value="SDC80507.1"/>
    <property type="molecule type" value="Genomic_DNA"/>
</dbReference>
<dbReference type="PIRSF" id="PIRSF037505">
    <property type="entry name" value="Betaine_HMT"/>
    <property type="match status" value="1"/>
</dbReference>
<evidence type="ECO:0000256" key="6">
    <source>
        <dbReference type="PROSITE-ProRule" id="PRU00333"/>
    </source>
</evidence>
<evidence type="ECO:0000256" key="5">
    <source>
        <dbReference type="PIRSR" id="PIRSR037505-2"/>
    </source>
</evidence>
<dbReference type="Proteomes" id="UP000199034">
    <property type="component" value="Unassembled WGS sequence"/>
</dbReference>
<dbReference type="NCBIfam" id="NF007020">
    <property type="entry name" value="PRK09485.1"/>
    <property type="match status" value="1"/>
</dbReference>
<organism evidence="8 9">
    <name type="scientific">Nocardioides lianchengensis</name>
    <dbReference type="NCBI Taxonomy" id="1045774"/>
    <lineage>
        <taxon>Bacteria</taxon>
        <taxon>Bacillati</taxon>
        <taxon>Actinomycetota</taxon>
        <taxon>Actinomycetes</taxon>
        <taxon>Propionibacteriales</taxon>
        <taxon>Nocardioidaceae</taxon>
        <taxon>Nocardioides</taxon>
    </lineage>
</organism>
<evidence type="ECO:0000256" key="1">
    <source>
        <dbReference type="ARBA" id="ARBA00022603"/>
    </source>
</evidence>
<dbReference type="GO" id="GO:0033528">
    <property type="term" value="P:S-methylmethionine cycle"/>
    <property type="evidence" value="ECO:0007669"/>
    <property type="project" value="TreeGrafter"/>
</dbReference>
<proteinExistence type="predicted"/>
<name>A0A1G6PM97_9ACTN</name>
<dbReference type="PANTHER" id="PTHR46015">
    <property type="entry name" value="ZGC:172121"/>
    <property type="match status" value="1"/>
</dbReference>
<dbReference type="InterPro" id="IPR017226">
    <property type="entry name" value="BHMT-like"/>
</dbReference>
<keyword evidence="9" id="KW-1185">Reference proteome</keyword>
<sequence length="278" mass="28610">MSTTTILDGGLSNALEDRGHDLSSDLWTARVLVDAPGEIAAVHRAYYDAGATVATTASYQAPDDLLGRSVRLARAVRDERDEEGLLVAASVGPYGASLADGSEYRGRYGVPTATLRDFHARRVAALVEAEPDLLAVETVPDAEEAEVLMPLLEDAGLPAWFSYSVDGDRTRAGQPLAEAYGVLAGSRVLVAAGVNCARPADVLGAVEAAVAATGLPAVAYPNRGEDWDPVARAWVGAGGVPLELARAWVAAGASYVGGCCRVGPADIRALADGLAAGA</sequence>
<keyword evidence="1 6" id="KW-0489">Methyltransferase</keyword>
<dbReference type="AlphaFoldDB" id="A0A1G6PM97"/>
<dbReference type="Pfam" id="PF02574">
    <property type="entry name" value="S-methyl_trans"/>
    <property type="match status" value="1"/>
</dbReference>
<accession>A0A1G6PM97</accession>
<evidence type="ECO:0000256" key="4">
    <source>
        <dbReference type="ARBA" id="ARBA00022833"/>
    </source>
</evidence>
<dbReference type="InterPro" id="IPR051486">
    <property type="entry name" value="Hcy_S-methyltransferase"/>
</dbReference>
<dbReference type="Gene3D" id="3.20.20.330">
    <property type="entry name" value="Homocysteine-binding-like domain"/>
    <property type="match status" value="1"/>
</dbReference>